<dbReference type="EMBL" id="AYRZ02000003">
    <property type="protein sequence ID" value="PHT86698.1"/>
    <property type="molecule type" value="Genomic_DNA"/>
</dbReference>
<keyword evidence="5" id="KW-1185">Reference proteome</keyword>
<dbReference type="Gramene" id="PHT92843">
    <property type="protein sequence ID" value="PHT92843"/>
    <property type="gene ID" value="T459_00725"/>
</dbReference>
<reference evidence="3 5" key="4">
    <citation type="journal article" date="2017" name="Genome Biol.">
        <title>New reference genome sequences of hot pepper reveal the massive evolution of plant disease-resistance genes by retroduplication.</title>
        <authorList>
            <person name="Kim S."/>
            <person name="Park J."/>
            <person name="Yeom S.I."/>
            <person name="Kim Y.M."/>
            <person name="Seo E."/>
            <person name="Kim K.T."/>
            <person name="Kim M.S."/>
            <person name="Lee J.M."/>
            <person name="Cheong K."/>
            <person name="Shin H.S."/>
            <person name="Kim S.B."/>
            <person name="Han K."/>
            <person name="Lee J."/>
            <person name="Park M."/>
            <person name="Lee H.A."/>
            <person name="Lee H.Y."/>
            <person name="Lee Y."/>
            <person name="Oh S."/>
            <person name="Lee J.H."/>
            <person name="Choi E."/>
            <person name="Choi E."/>
            <person name="Lee S.E."/>
            <person name="Jeon J."/>
            <person name="Kim H."/>
            <person name="Choi G."/>
            <person name="Song H."/>
            <person name="Lee J."/>
            <person name="Lee S.C."/>
            <person name="Kwon J.K."/>
            <person name="Lee H.Y."/>
            <person name="Koo N."/>
            <person name="Hong Y."/>
            <person name="Kim R.W."/>
            <person name="Kang W.H."/>
            <person name="Huh J.H."/>
            <person name="Kang B.C."/>
            <person name="Yang T.J."/>
            <person name="Lee Y.H."/>
            <person name="Bennetzen J.L."/>
            <person name="Choi D."/>
        </authorList>
    </citation>
    <scope>NUCLEOTIDE SEQUENCE [LARGE SCALE GENOMIC DNA]</scope>
    <source>
        <strain evidence="5">cv. CM334</strain>
    </source>
</reference>
<reference evidence="1" key="1">
    <citation type="journal article" date="2014" name="BMC Genomics">
        <title>Extensive structural variations between mitochondrial genomes of CMS and normal peppers (Capsicum annuum L.) revealed by complete nucleotide sequencing.</title>
        <authorList>
            <person name="Jo Y.D."/>
            <person name="Choi Y."/>
            <person name="Kim D.H."/>
            <person name="Kim B.D."/>
            <person name="Kang B.C."/>
        </authorList>
    </citation>
    <scope>NUCLEOTIDE SEQUENCE</scope>
</reference>
<reference evidence="3" key="2">
    <citation type="journal article" date="2014" name="Nat. Genet.">
        <title>Genome sequence of the hot pepper provides insights into the evolution of pungency in Capsicum species.</title>
        <authorList>
            <person name="Kim S."/>
            <person name="Park M."/>
            <person name="Yeom S.I."/>
            <person name="Kim Y.M."/>
            <person name="Lee J.M."/>
            <person name="Lee H.A."/>
            <person name="Seo E."/>
            <person name="Choi J."/>
            <person name="Cheong K."/>
            <person name="Kim K.T."/>
            <person name="Jung K."/>
            <person name="Lee G.W."/>
            <person name="Oh S.K."/>
            <person name="Bae C."/>
            <person name="Kim S.B."/>
            <person name="Lee H.Y."/>
            <person name="Kim S.Y."/>
            <person name="Kim M.S."/>
            <person name="Kang B.C."/>
            <person name="Jo Y.D."/>
            <person name="Yang H.B."/>
            <person name="Jeong H.J."/>
            <person name="Kang W.H."/>
            <person name="Kwon J.K."/>
            <person name="Shin C."/>
            <person name="Lim J.Y."/>
            <person name="Park J.H."/>
            <person name="Huh J.H."/>
            <person name="Kim J.S."/>
            <person name="Kim B.D."/>
            <person name="Cohen O."/>
            <person name="Paran I."/>
            <person name="Suh M.C."/>
            <person name="Lee S.B."/>
            <person name="Kim Y.K."/>
            <person name="Shin Y."/>
            <person name="Noh S.J."/>
            <person name="Park J."/>
            <person name="Seo Y.S."/>
            <person name="Kwon S.Y."/>
            <person name="Kim H.A."/>
            <person name="Park J.M."/>
            <person name="Kim H.J."/>
            <person name="Choi S.B."/>
            <person name="Bosland P.W."/>
            <person name="Reeves G."/>
            <person name="Jo S.H."/>
            <person name="Lee B.W."/>
            <person name="Cho H.T."/>
            <person name="Choi H.S."/>
            <person name="Lee M.S."/>
            <person name="Yu Y."/>
            <person name="Do Choi Y."/>
            <person name="Park B.S."/>
            <person name="van Deynze A."/>
            <person name="Ashrafi H."/>
            <person name="Hill T."/>
            <person name="Kim W.T."/>
            <person name="Pai H.S."/>
            <person name="Ahn H.K."/>
            <person name="Yeam I."/>
            <person name="Giovannoni J.J."/>
            <person name="Rose J.K."/>
            <person name="Sorensen I."/>
            <person name="Lee S.J."/>
            <person name="Kim R.W."/>
            <person name="Choi I.Y."/>
            <person name="Choi B.S."/>
            <person name="Lim J.S."/>
            <person name="Lee Y.H."/>
            <person name="Choi D."/>
        </authorList>
    </citation>
    <scope>NUCLEOTIDE SEQUENCE [LARGE SCALE GENOMIC DNA]</scope>
</reference>
<sequence length="164" mass="18984">MEVWNHFDRLFNIRSFQTDSIQSRRFNGSRRKSQVGYVTSMLTIFSVWELWKEGNSSKLENPISQPAAIIPKITDWLKDCSQLLDIRSSWTFTDSILLDALYIHQARKLAIDSKIIVDCFNENKEAPKITHTVTHGGASFHPNYRLALSKSSIHLEKTTKWQTL</sequence>
<gene>
    <name evidence="1" type="primary">orf164</name>
    <name evidence="4" type="ORF">T459_00725</name>
    <name evidence="3" type="ORF">T459_08804</name>
</gene>
<evidence type="ECO:0000313" key="1">
    <source>
        <dbReference type="EMBL" id="AIG89970.1"/>
    </source>
</evidence>
<accession>A0A1U8QD09</accession>
<evidence type="ECO:0000313" key="5">
    <source>
        <dbReference type="Proteomes" id="UP000222542"/>
    </source>
</evidence>
<dbReference type="Gramene" id="PHT86698">
    <property type="protein sequence ID" value="PHT86698"/>
    <property type="gene ID" value="T459_08804"/>
</dbReference>
<dbReference type="GeneID" id="19989084"/>
<dbReference type="EMBL" id="KJ865409">
    <property type="protein sequence ID" value="AIG89970.1"/>
    <property type="molecule type" value="Genomic_DNA"/>
</dbReference>
<keyword evidence="1" id="KW-0496">Mitochondrion</keyword>
<proteinExistence type="predicted"/>
<name>A0A075VW51_CAPAN</name>
<geneLocation type="mitochondrion" evidence="1"/>
<dbReference type="OrthoDB" id="1266475at2759"/>
<dbReference type="EMBL" id="AYRZ02000001">
    <property type="protein sequence ID" value="PHT92843.1"/>
    <property type="molecule type" value="Genomic_DNA"/>
</dbReference>
<dbReference type="EMBL" id="KJ865410">
    <property type="protein sequence ID" value="AIG90108.1"/>
    <property type="molecule type" value="Genomic_DNA"/>
</dbReference>
<evidence type="ECO:0000313" key="3">
    <source>
        <dbReference type="EMBL" id="PHT86698.1"/>
    </source>
</evidence>
<dbReference type="Proteomes" id="UP000222542">
    <property type="component" value="Unassembled WGS sequence"/>
</dbReference>
<evidence type="ECO:0000313" key="4">
    <source>
        <dbReference type="EMBL" id="PHT92843.1"/>
    </source>
</evidence>
<dbReference type="KEGG" id="cann:19989084"/>
<dbReference type="RefSeq" id="YP_009049750.1">
    <property type="nucleotide sequence ID" value="NC_024624.1"/>
</dbReference>
<reference evidence="2" key="3">
    <citation type="submission" date="2014-05" db="EMBL/GenBank/DDBJ databases">
        <title>Capsicum annuum strain Jeju mitochondrial DNA, complete genome.</title>
        <authorList>
            <person name="Jo Y.D."/>
            <person name="Choi Y."/>
            <person name="Kim D.-H."/>
            <person name="Kim B.-D."/>
            <person name="Kang B.-C."/>
        </authorList>
    </citation>
    <scope>NUCLEOTIDE SEQUENCE</scope>
</reference>
<accession>A0A075VW51</accession>
<organism evidence="1">
    <name type="scientific">Capsicum annuum</name>
    <name type="common">Capsicum pepper</name>
    <dbReference type="NCBI Taxonomy" id="4072"/>
    <lineage>
        <taxon>Eukaryota</taxon>
        <taxon>Viridiplantae</taxon>
        <taxon>Streptophyta</taxon>
        <taxon>Embryophyta</taxon>
        <taxon>Tracheophyta</taxon>
        <taxon>Spermatophyta</taxon>
        <taxon>Magnoliopsida</taxon>
        <taxon>eudicotyledons</taxon>
        <taxon>Gunneridae</taxon>
        <taxon>Pentapetalae</taxon>
        <taxon>asterids</taxon>
        <taxon>lamiids</taxon>
        <taxon>Solanales</taxon>
        <taxon>Solanaceae</taxon>
        <taxon>Solanoideae</taxon>
        <taxon>Capsiceae</taxon>
        <taxon>Capsicum</taxon>
    </lineage>
</organism>
<protein>
    <submittedName>
        <fullName evidence="1">Uncharacterized protein</fullName>
    </submittedName>
</protein>
<dbReference type="AlphaFoldDB" id="A0A075VW51"/>
<evidence type="ECO:0000313" key="2">
    <source>
        <dbReference type="EMBL" id="AIG90108.1"/>
    </source>
</evidence>